<evidence type="ECO:0000256" key="1">
    <source>
        <dbReference type="SAM" id="MobiDB-lite"/>
    </source>
</evidence>
<sequence>MSIGHYSSSSKQTLSSISSTEKDPPFFGIDIAISPDGKQIVTFSPDLNVKLMIKPIAISNCVNKNDDAREFRHNGNDETNNQYGDDKGDLESGGAKYLRHQTQVISTKDRKKSTFSEYANLKDELGKQAVSDLPENRDSRSNIN</sequence>
<protein>
    <submittedName>
        <fullName evidence="2">Uncharacterized protein</fullName>
    </submittedName>
</protein>
<proteinExistence type="predicted"/>
<name>A0A397FWW7_9GLOM</name>
<feature type="compositionally biased region" description="Basic and acidic residues" evidence="1">
    <location>
        <begin position="67"/>
        <end position="76"/>
    </location>
</feature>
<dbReference type="AlphaFoldDB" id="A0A397FWW7"/>
<feature type="region of interest" description="Disordered" evidence="1">
    <location>
        <begin position="67"/>
        <end position="93"/>
    </location>
</feature>
<reference evidence="2 3" key="1">
    <citation type="submission" date="2018-08" db="EMBL/GenBank/DDBJ databases">
        <title>Genome and evolution of the arbuscular mycorrhizal fungus Diversispora epigaea (formerly Glomus versiforme) and its bacterial endosymbionts.</title>
        <authorList>
            <person name="Sun X."/>
            <person name="Fei Z."/>
            <person name="Harrison M."/>
        </authorList>
    </citation>
    <scope>NUCLEOTIDE SEQUENCE [LARGE SCALE GENOMIC DNA]</scope>
    <source>
        <strain evidence="2 3">IT104</strain>
    </source>
</reference>
<comment type="caution">
    <text evidence="2">The sequence shown here is derived from an EMBL/GenBank/DDBJ whole genome shotgun (WGS) entry which is preliminary data.</text>
</comment>
<dbReference type="Proteomes" id="UP000266861">
    <property type="component" value="Unassembled WGS sequence"/>
</dbReference>
<evidence type="ECO:0000313" key="3">
    <source>
        <dbReference type="Proteomes" id="UP000266861"/>
    </source>
</evidence>
<gene>
    <name evidence="2" type="ORF">Glove_814100g1</name>
</gene>
<keyword evidence="3" id="KW-1185">Reference proteome</keyword>
<dbReference type="EMBL" id="PQFF01000726">
    <property type="protein sequence ID" value="RHZ43262.1"/>
    <property type="molecule type" value="Genomic_DNA"/>
</dbReference>
<organism evidence="2 3">
    <name type="scientific">Diversispora epigaea</name>
    <dbReference type="NCBI Taxonomy" id="1348612"/>
    <lineage>
        <taxon>Eukaryota</taxon>
        <taxon>Fungi</taxon>
        <taxon>Fungi incertae sedis</taxon>
        <taxon>Mucoromycota</taxon>
        <taxon>Glomeromycotina</taxon>
        <taxon>Glomeromycetes</taxon>
        <taxon>Diversisporales</taxon>
        <taxon>Diversisporaceae</taxon>
        <taxon>Diversispora</taxon>
    </lineage>
</organism>
<evidence type="ECO:0000313" key="2">
    <source>
        <dbReference type="EMBL" id="RHZ43262.1"/>
    </source>
</evidence>
<accession>A0A397FWW7</accession>